<gene>
    <name evidence="1" type="ORF">CITCOLO1_LOCUS4462</name>
</gene>
<evidence type="ECO:0000313" key="1">
    <source>
        <dbReference type="EMBL" id="CAK9312755.1"/>
    </source>
</evidence>
<keyword evidence="2" id="KW-1185">Reference proteome</keyword>
<sequence length="93" mass="10203">MSLSIAFEPLRGHIIVNVMCVDDIILVQLYGSIVNQSPDLHKLFDEFSRAPPFANLSPRKSLLSVPSSLSDQSALPSILLRFAASRKVHLSVS</sequence>
<name>A0ABP0Y1D6_9ROSI</name>
<dbReference type="Proteomes" id="UP001642487">
    <property type="component" value="Chromosome 11"/>
</dbReference>
<accession>A0ABP0Y1D6</accession>
<protein>
    <submittedName>
        <fullName evidence="1">Uncharacterized protein</fullName>
    </submittedName>
</protein>
<organism evidence="1 2">
    <name type="scientific">Citrullus colocynthis</name>
    <name type="common">colocynth</name>
    <dbReference type="NCBI Taxonomy" id="252529"/>
    <lineage>
        <taxon>Eukaryota</taxon>
        <taxon>Viridiplantae</taxon>
        <taxon>Streptophyta</taxon>
        <taxon>Embryophyta</taxon>
        <taxon>Tracheophyta</taxon>
        <taxon>Spermatophyta</taxon>
        <taxon>Magnoliopsida</taxon>
        <taxon>eudicotyledons</taxon>
        <taxon>Gunneridae</taxon>
        <taxon>Pentapetalae</taxon>
        <taxon>rosids</taxon>
        <taxon>fabids</taxon>
        <taxon>Cucurbitales</taxon>
        <taxon>Cucurbitaceae</taxon>
        <taxon>Benincaseae</taxon>
        <taxon>Citrullus</taxon>
    </lineage>
</organism>
<dbReference type="EMBL" id="OZ021745">
    <property type="protein sequence ID" value="CAK9312755.1"/>
    <property type="molecule type" value="Genomic_DNA"/>
</dbReference>
<evidence type="ECO:0000313" key="2">
    <source>
        <dbReference type="Proteomes" id="UP001642487"/>
    </source>
</evidence>
<reference evidence="1 2" key="1">
    <citation type="submission" date="2024-03" db="EMBL/GenBank/DDBJ databases">
        <authorList>
            <person name="Gkanogiannis A."/>
            <person name="Becerra Lopez-Lavalle L."/>
        </authorList>
    </citation>
    <scope>NUCLEOTIDE SEQUENCE [LARGE SCALE GENOMIC DNA]</scope>
</reference>
<proteinExistence type="predicted"/>